<dbReference type="STRING" id="65357.A0A024GFJ4"/>
<evidence type="ECO:0000313" key="9">
    <source>
        <dbReference type="EMBL" id="CCI45447.1"/>
    </source>
</evidence>
<dbReference type="Pfam" id="PF22536">
    <property type="entry name" value="WHD_POLR3C"/>
    <property type="match status" value="1"/>
</dbReference>
<keyword evidence="2 5" id="KW-0240">DNA-directed RNA polymerase</keyword>
<protein>
    <recommendedName>
        <fullName evidence="5">DNA-directed RNA polymerase III subunit RPC3</fullName>
        <shortName evidence="5">RNA polymerase III subunit C3</shortName>
    </recommendedName>
</protein>
<dbReference type="GO" id="GO:0006351">
    <property type="term" value="P:DNA-templated transcription"/>
    <property type="evidence" value="ECO:0007669"/>
    <property type="project" value="InterPro"/>
</dbReference>
<dbReference type="PANTHER" id="PTHR12949">
    <property type="entry name" value="RNA POLYMERASE III DNA DIRECTED -RELATED"/>
    <property type="match status" value="1"/>
</dbReference>
<dbReference type="GO" id="GO:0003697">
    <property type="term" value="F:single-stranded DNA binding"/>
    <property type="evidence" value="ECO:0007669"/>
    <property type="project" value="UniProtKB-UniRule"/>
</dbReference>
<keyword evidence="3 5" id="KW-0804">Transcription</keyword>
<name>A0A024GFJ4_9STRA</name>
<comment type="function">
    <text evidence="5">DNA-dependent RNA polymerase catalyzes the transcription of DNA into RNA using the four ribonucleoside triphosphates as substrates. Specific core component of RNA polymerase III which synthesizes small RNAs, such as 5S rRNA and tRNAs.</text>
</comment>
<dbReference type="InterPro" id="IPR036388">
    <property type="entry name" value="WH-like_DNA-bd_sf"/>
</dbReference>
<dbReference type="Pfam" id="PF05645">
    <property type="entry name" value="RNA_pol_Rpc82"/>
    <property type="match status" value="1"/>
</dbReference>
<dbReference type="GO" id="GO:0005666">
    <property type="term" value="C:RNA polymerase III complex"/>
    <property type="evidence" value="ECO:0007669"/>
    <property type="project" value="UniProtKB-UniRule"/>
</dbReference>
<proteinExistence type="inferred from homology"/>
<dbReference type="OrthoDB" id="272392at2759"/>
<sequence length="647" mass="74533">MYASRSDRELVLNIIDSDFGQIAKVIAQGIIRSDGLQLPGIIEYVQRTVKPAETNMSEIKCGLLKLLQHNLLTFKPVASLPKKRKVERTTETTSNACYYVRYESQLSSFVDNCSHHSKQIDISEVLYRIHFPRFINQAKKKFGDAGEIIMEEILVNGRIRMDESVEVMAYRLAECRQKKESNEDASSIPERELRDCREAVNFKFVEMAKNRYISRVHPVKMVLNQQESKSIDSLAEKPSNRGNHAKQVGSNNMIRPEISTESLGDEHGIAVRVKKEKKVSRGSNLPVELMMLLESQEMSMNEAAEEAEYDVASNPFAKKRSRLSKRARLPKHGTKPHEAHTESDTNGLQSTNTEMDEKSLVWRCGTDQLLRELRHDAFVRFAMENVNHVAGVIVSAMLSYSMSHERESNEPTSFPMTAREIYKVDEVKQALPKEIKDTWRLLLNYLAVMVRDKSGMLTRVAAEKADATTTQGGDGGQYVVHMKNITDYLKQATMHAYIQDKFGVQSARIVRLILEKRQLEQKSIGELALLPLNEARRRLYDLYRDKLIHLQEIPKRSDHNPVHTMYTWSVNTFHIERVIRERVQDSICKLRSRRDFIAKENKELIARSSQLVEENDLEKFDKLSQGLDRLDRSILQLDENLMLYRDF</sequence>
<comment type="subcellular location">
    <subcellularLocation>
        <location evidence="1 5">Nucleus</location>
    </subcellularLocation>
</comment>
<evidence type="ECO:0000256" key="6">
    <source>
        <dbReference type="SAM" id="MobiDB-lite"/>
    </source>
</evidence>
<evidence type="ECO:0000256" key="3">
    <source>
        <dbReference type="ARBA" id="ARBA00023163"/>
    </source>
</evidence>
<comment type="similarity">
    <text evidence="5">Belongs to the eukaryotic RPC3/POLR3C RNA polymerase subunit family.</text>
</comment>
<reference evidence="9 10" key="1">
    <citation type="submission" date="2012-05" db="EMBL/GenBank/DDBJ databases">
        <title>Recombination and specialization in a pathogen metapopulation.</title>
        <authorList>
            <person name="Gardiner A."/>
            <person name="Kemen E."/>
            <person name="Schultz-Larsen T."/>
            <person name="MacLean D."/>
            <person name="Van Oosterhout C."/>
            <person name="Jones J.D.G."/>
        </authorList>
    </citation>
    <scope>NUCLEOTIDE SEQUENCE [LARGE SCALE GENOMIC DNA]</scope>
    <source>
        <strain evidence="9 10">Ac Nc2</strain>
    </source>
</reference>
<dbReference type="InterPro" id="IPR055207">
    <property type="entry name" value="POLR3C_WHD"/>
</dbReference>
<comment type="caution">
    <text evidence="9">The sequence shown here is derived from an EMBL/GenBank/DDBJ whole genome shotgun (WGS) entry which is preliminary data.</text>
</comment>
<evidence type="ECO:0000256" key="1">
    <source>
        <dbReference type="ARBA" id="ARBA00004123"/>
    </source>
</evidence>
<evidence type="ECO:0000256" key="4">
    <source>
        <dbReference type="ARBA" id="ARBA00023242"/>
    </source>
</evidence>
<evidence type="ECO:0000313" key="10">
    <source>
        <dbReference type="Proteomes" id="UP000053237"/>
    </source>
</evidence>
<evidence type="ECO:0000256" key="2">
    <source>
        <dbReference type="ARBA" id="ARBA00022478"/>
    </source>
</evidence>
<accession>A0A024GFJ4</accession>
<dbReference type="PANTHER" id="PTHR12949:SF0">
    <property type="entry name" value="DNA-DIRECTED RNA POLYMERASE III SUBUNIT RPC3"/>
    <property type="match status" value="1"/>
</dbReference>
<dbReference type="EMBL" id="CAIX01000098">
    <property type="protein sequence ID" value="CCI45447.1"/>
    <property type="molecule type" value="Genomic_DNA"/>
</dbReference>
<evidence type="ECO:0000259" key="7">
    <source>
        <dbReference type="Pfam" id="PF05645"/>
    </source>
</evidence>
<feature type="domain" description="DNA-directed RNA polymerase III subunit RPC3 winged-helix" evidence="8">
    <location>
        <begin position="495"/>
        <end position="570"/>
    </location>
</feature>
<evidence type="ECO:0000256" key="5">
    <source>
        <dbReference type="RuleBase" id="RU367076"/>
    </source>
</evidence>
<dbReference type="AlphaFoldDB" id="A0A024GFJ4"/>
<feature type="region of interest" description="Disordered" evidence="6">
    <location>
        <begin position="320"/>
        <end position="351"/>
    </location>
</feature>
<dbReference type="Gene3D" id="1.10.10.10">
    <property type="entry name" value="Winged helix-like DNA-binding domain superfamily/Winged helix DNA-binding domain"/>
    <property type="match status" value="4"/>
</dbReference>
<organism evidence="9 10">
    <name type="scientific">Albugo candida</name>
    <dbReference type="NCBI Taxonomy" id="65357"/>
    <lineage>
        <taxon>Eukaryota</taxon>
        <taxon>Sar</taxon>
        <taxon>Stramenopiles</taxon>
        <taxon>Oomycota</taxon>
        <taxon>Peronosporomycetes</taxon>
        <taxon>Albuginales</taxon>
        <taxon>Albuginaceae</taxon>
        <taxon>Albugo</taxon>
    </lineage>
</organism>
<dbReference type="Proteomes" id="UP000053237">
    <property type="component" value="Unassembled WGS sequence"/>
</dbReference>
<evidence type="ECO:0000259" key="8">
    <source>
        <dbReference type="Pfam" id="PF22536"/>
    </source>
</evidence>
<gene>
    <name evidence="9" type="ORF">BN9_063440</name>
</gene>
<dbReference type="InParanoid" id="A0A024GFJ4"/>
<dbReference type="InterPro" id="IPR039748">
    <property type="entry name" value="RPC3"/>
</dbReference>
<keyword evidence="10" id="KW-1185">Reference proteome</keyword>
<feature type="compositionally biased region" description="Basic residues" evidence="6">
    <location>
        <begin position="320"/>
        <end position="334"/>
    </location>
</feature>
<comment type="subunit">
    <text evidence="5">Component of the RNA polymerase III (Pol III) complex consisting of 17 subunits.</text>
</comment>
<keyword evidence="4 5" id="KW-0539">Nucleus</keyword>
<feature type="domain" description="RNA polymerase III Rpc82 C -terminal" evidence="7">
    <location>
        <begin position="203"/>
        <end position="423"/>
    </location>
</feature>
<dbReference type="InterPro" id="IPR008806">
    <property type="entry name" value="RNA_pol_III_Rpc82_C"/>
</dbReference>